<evidence type="ECO:0000313" key="2">
    <source>
        <dbReference type="Proteomes" id="UP000756132"/>
    </source>
</evidence>
<dbReference type="OrthoDB" id="3643498at2759"/>
<dbReference type="RefSeq" id="XP_047766510.1">
    <property type="nucleotide sequence ID" value="XM_047908127.1"/>
</dbReference>
<proteinExistence type="predicted"/>
<dbReference type="EMBL" id="CP090171">
    <property type="protein sequence ID" value="UJO22144.1"/>
    <property type="molecule type" value="Genomic_DNA"/>
</dbReference>
<gene>
    <name evidence="1" type="ORF">CLAFUR5_08979</name>
</gene>
<dbReference type="InterPro" id="IPR036047">
    <property type="entry name" value="F-box-like_dom_sf"/>
</dbReference>
<dbReference type="KEGG" id="ffu:CLAFUR5_08979"/>
<keyword evidence="2" id="KW-1185">Reference proteome</keyword>
<dbReference type="GeneID" id="71988857"/>
<dbReference type="AlphaFoldDB" id="A0A9Q8PGT0"/>
<evidence type="ECO:0000313" key="1">
    <source>
        <dbReference type="EMBL" id="UJO22144.1"/>
    </source>
</evidence>
<organism evidence="1 2">
    <name type="scientific">Passalora fulva</name>
    <name type="common">Tomato leaf mold</name>
    <name type="synonym">Cladosporium fulvum</name>
    <dbReference type="NCBI Taxonomy" id="5499"/>
    <lineage>
        <taxon>Eukaryota</taxon>
        <taxon>Fungi</taxon>
        <taxon>Dikarya</taxon>
        <taxon>Ascomycota</taxon>
        <taxon>Pezizomycotina</taxon>
        <taxon>Dothideomycetes</taxon>
        <taxon>Dothideomycetidae</taxon>
        <taxon>Mycosphaerellales</taxon>
        <taxon>Mycosphaerellaceae</taxon>
        <taxon>Fulvia</taxon>
    </lineage>
</organism>
<sequence>MAATARVLATYELLEAILHKLGTKDLLLAQRVSCDWHGIISRSHKLQRALFFLPAGGLEQELLKNQVIFPKGDQGTWSCDANSLPMLVHANPLLNSLHALLKEESVVDKERILHPAWQRPEASWRRMQLSQPQTVAHIVFTYRSLGPEFRDSYGTYADPGEGEVLRADDLLTARKSSGVPARRPWGQFLDGISSWKALEDNEQIEETTKGVHE</sequence>
<evidence type="ECO:0008006" key="3">
    <source>
        <dbReference type="Google" id="ProtNLM"/>
    </source>
</evidence>
<dbReference type="Proteomes" id="UP000756132">
    <property type="component" value="Chromosome 9"/>
</dbReference>
<reference evidence="1" key="2">
    <citation type="journal article" date="2022" name="Microb. Genom.">
        <title>A chromosome-scale genome assembly of the tomato pathogen Cladosporium fulvum reveals a compartmentalized genome architecture and the presence of a dispensable chromosome.</title>
        <authorList>
            <person name="Zaccaron A.Z."/>
            <person name="Chen L.H."/>
            <person name="Samaras A."/>
            <person name="Stergiopoulos I."/>
        </authorList>
    </citation>
    <scope>NUCLEOTIDE SEQUENCE</scope>
    <source>
        <strain evidence="1">Race5_Kim</strain>
    </source>
</reference>
<protein>
    <recommendedName>
        <fullName evidence="3">F-box domain-containing protein</fullName>
    </recommendedName>
</protein>
<dbReference type="SUPFAM" id="SSF81383">
    <property type="entry name" value="F-box domain"/>
    <property type="match status" value="1"/>
</dbReference>
<accession>A0A9Q8PGT0</accession>
<reference evidence="1" key="1">
    <citation type="submission" date="2021-12" db="EMBL/GenBank/DDBJ databases">
        <authorList>
            <person name="Zaccaron A."/>
            <person name="Stergiopoulos I."/>
        </authorList>
    </citation>
    <scope>NUCLEOTIDE SEQUENCE</scope>
    <source>
        <strain evidence="1">Race5_Kim</strain>
    </source>
</reference>
<name>A0A9Q8PGT0_PASFU</name>